<protein>
    <submittedName>
        <fullName evidence="1">Uncharacterized protein</fullName>
    </submittedName>
</protein>
<proteinExistence type="predicted"/>
<dbReference type="Proteomes" id="UP000886595">
    <property type="component" value="Unassembled WGS sequence"/>
</dbReference>
<evidence type="ECO:0000313" key="2">
    <source>
        <dbReference type="Proteomes" id="UP000886595"/>
    </source>
</evidence>
<comment type="caution">
    <text evidence="1">The sequence shown here is derived from an EMBL/GenBank/DDBJ whole genome shotgun (WGS) entry which is preliminary data.</text>
</comment>
<gene>
    <name evidence="1" type="ORF">Bca52824_004369</name>
</gene>
<name>A0A8X8BC95_BRACI</name>
<dbReference type="EMBL" id="JAAMPC010000001">
    <property type="protein sequence ID" value="KAG2333189.1"/>
    <property type="molecule type" value="Genomic_DNA"/>
</dbReference>
<keyword evidence="2" id="KW-1185">Reference proteome</keyword>
<organism evidence="1 2">
    <name type="scientific">Brassica carinata</name>
    <name type="common">Ethiopian mustard</name>
    <name type="synonym">Abyssinian cabbage</name>
    <dbReference type="NCBI Taxonomy" id="52824"/>
    <lineage>
        <taxon>Eukaryota</taxon>
        <taxon>Viridiplantae</taxon>
        <taxon>Streptophyta</taxon>
        <taxon>Embryophyta</taxon>
        <taxon>Tracheophyta</taxon>
        <taxon>Spermatophyta</taxon>
        <taxon>Magnoliopsida</taxon>
        <taxon>eudicotyledons</taxon>
        <taxon>Gunneridae</taxon>
        <taxon>Pentapetalae</taxon>
        <taxon>rosids</taxon>
        <taxon>malvids</taxon>
        <taxon>Brassicales</taxon>
        <taxon>Brassicaceae</taxon>
        <taxon>Brassiceae</taxon>
        <taxon>Brassica</taxon>
    </lineage>
</organism>
<reference evidence="1 2" key="1">
    <citation type="submission" date="2020-02" db="EMBL/GenBank/DDBJ databases">
        <authorList>
            <person name="Ma Q."/>
            <person name="Huang Y."/>
            <person name="Song X."/>
            <person name="Pei D."/>
        </authorList>
    </citation>
    <scope>NUCLEOTIDE SEQUENCE [LARGE SCALE GENOMIC DNA]</scope>
    <source>
        <strain evidence="1">Sxm20200214</strain>
        <tissue evidence="1">Leaf</tissue>
    </source>
</reference>
<dbReference type="AlphaFoldDB" id="A0A8X8BC95"/>
<sequence length="81" mass="9408">MFLHLLSARHTRRWDTTTAIHSHRVGGAVEMVTTVTLMRQKDLIRRDQVELSLERHSSIQYPPQPEVEFGFPQSPTCTQHI</sequence>
<accession>A0A8X8BC95</accession>
<evidence type="ECO:0000313" key="1">
    <source>
        <dbReference type="EMBL" id="KAG2333189.1"/>
    </source>
</evidence>